<dbReference type="EMBL" id="BMYS01000004">
    <property type="protein sequence ID" value="GGW81374.1"/>
    <property type="molecule type" value="Genomic_DNA"/>
</dbReference>
<dbReference type="Gene3D" id="3.30.1540.10">
    <property type="entry name" value="formyl-coa transferase, domain 3"/>
    <property type="match status" value="1"/>
</dbReference>
<keyword evidence="1 2" id="KW-0808">Transferase</keyword>
<evidence type="ECO:0000256" key="1">
    <source>
        <dbReference type="ARBA" id="ARBA00022679"/>
    </source>
</evidence>
<dbReference type="AlphaFoldDB" id="A0A918JIA9"/>
<gene>
    <name evidence="2" type="ORF">GCM10011450_09040</name>
</gene>
<dbReference type="InterPro" id="IPR023606">
    <property type="entry name" value="CoA-Trfase_III_dom_1_sf"/>
</dbReference>
<evidence type="ECO:0000313" key="3">
    <source>
        <dbReference type="Proteomes" id="UP000608345"/>
    </source>
</evidence>
<dbReference type="InterPro" id="IPR050483">
    <property type="entry name" value="CoA-transferase_III_domain"/>
</dbReference>
<dbReference type="GO" id="GO:0008410">
    <property type="term" value="F:CoA-transferase activity"/>
    <property type="evidence" value="ECO:0007669"/>
    <property type="project" value="TreeGrafter"/>
</dbReference>
<protein>
    <submittedName>
        <fullName evidence="2">CoA transferase</fullName>
    </submittedName>
</protein>
<accession>A0A918JIA9</accession>
<dbReference type="InterPro" id="IPR044855">
    <property type="entry name" value="CoA-Trfase_III_dom3_sf"/>
</dbReference>
<reference evidence="2" key="1">
    <citation type="journal article" date="2014" name="Int. J. Syst. Evol. Microbiol.">
        <title>Complete genome sequence of Corynebacterium casei LMG S-19264T (=DSM 44701T), isolated from a smear-ripened cheese.</title>
        <authorList>
            <consortium name="US DOE Joint Genome Institute (JGI-PGF)"/>
            <person name="Walter F."/>
            <person name="Albersmeier A."/>
            <person name="Kalinowski J."/>
            <person name="Ruckert C."/>
        </authorList>
    </citation>
    <scope>NUCLEOTIDE SEQUENCE</scope>
    <source>
        <strain evidence="2">KCTC 23732</strain>
    </source>
</reference>
<dbReference type="PANTHER" id="PTHR48207">
    <property type="entry name" value="SUCCINATE--HYDROXYMETHYLGLUTARATE COA-TRANSFERASE"/>
    <property type="match status" value="1"/>
</dbReference>
<dbReference type="Pfam" id="PF02515">
    <property type="entry name" value="CoA_transf_3"/>
    <property type="match status" value="1"/>
</dbReference>
<dbReference type="Proteomes" id="UP000608345">
    <property type="component" value="Unassembled WGS sequence"/>
</dbReference>
<proteinExistence type="predicted"/>
<dbReference type="PANTHER" id="PTHR48207:SF4">
    <property type="entry name" value="BLL6097 PROTEIN"/>
    <property type="match status" value="1"/>
</dbReference>
<keyword evidence="3" id="KW-1185">Reference proteome</keyword>
<dbReference type="InterPro" id="IPR003673">
    <property type="entry name" value="CoA-Trfase_fam_III"/>
</dbReference>
<evidence type="ECO:0000313" key="2">
    <source>
        <dbReference type="EMBL" id="GGW81374.1"/>
    </source>
</evidence>
<reference evidence="2" key="2">
    <citation type="submission" date="2020-09" db="EMBL/GenBank/DDBJ databases">
        <authorList>
            <person name="Sun Q."/>
            <person name="Kim S."/>
        </authorList>
    </citation>
    <scope>NUCLEOTIDE SEQUENCE</scope>
    <source>
        <strain evidence="2">KCTC 23732</strain>
    </source>
</reference>
<dbReference type="SUPFAM" id="SSF89796">
    <property type="entry name" value="CoA-transferase family III (CaiB/BaiF)"/>
    <property type="match status" value="1"/>
</dbReference>
<name>A0A918JIA9_9BURK</name>
<comment type="caution">
    <text evidence="2">The sequence shown here is derived from an EMBL/GenBank/DDBJ whole genome shotgun (WGS) entry which is preliminary data.</text>
</comment>
<sequence>MPEYDMTDLLSVMSGQFVNDEENMTMLASEPCGPLKGIRIIDLTSVVMGPFATQILADLGADVIKVESPAGDTTRNMGYRQHKGMGSNFLHLNRNKRSVVLDLKTPEGREACLALAKTADVFLYNVRPQAMARLGLSYEAVKAVNPQIVYAGAYGFSDNGPYAGRPAYDDLIQGMTGIPALYSQHTGLPPRYVPLTMADRIVGLQAGIACLAGVLESRQSGQGQSIEIPMFETMAQFVLNDHLGGATFEPPKGEMGYSRLLVEPRKPYQAADGYVCVIVHTNKHWQRFLDLVGRPDLLVPGSVFESVESRARHVNQVYGFLADMILGNTVAYWVETLAAVDIPVAPLNQVEDLLEDPHLQATGQIVKMVHPTEGHLRTVAPVGNYSRTPPGIYRHAPNLGEHTEEILREVGFMPESSPPRET</sequence>
<dbReference type="Gene3D" id="3.40.50.10540">
    <property type="entry name" value="Crotonobetainyl-coa:carnitine coa-transferase, domain 1"/>
    <property type="match status" value="1"/>
</dbReference>
<organism evidence="2 3">
    <name type="scientific">Advenella faeciporci</name>
    <dbReference type="NCBI Taxonomy" id="797535"/>
    <lineage>
        <taxon>Bacteria</taxon>
        <taxon>Pseudomonadati</taxon>
        <taxon>Pseudomonadota</taxon>
        <taxon>Betaproteobacteria</taxon>
        <taxon>Burkholderiales</taxon>
        <taxon>Alcaligenaceae</taxon>
    </lineage>
</organism>